<proteinExistence type="predicted"/>
<comment type="caution">
    <text evidence="2">The sequence shown here is derived from an EMBL/GenBank/DDBJ whole genome shotgun (WGS) entry which is preliminary data.</text>
</comment>
<dbReference type="EMBL" id="CAJB01000107">
    <property type="protein sequence ID" value="CCH77430.1"/>
    <property type="molecule type" value="Genomic_DNA"/>
</dbReference>
<dbReference type="STRING" id="1194083.BN12_1950005"/>
<dbReference type="AlphaFoldDB" id="A0A077LZN4"/>
<accession>A0A077LZN4</accession>
<name>A0A077LZN4_9MICO</name>
<evidence type="ECO:0000256" key="1">
    <source>
        <dbReference type="SAM" id="MobiDB-lite"/>
    </source>
</evidence>
<evidence type="ECO:0000313" key="3">
    <source>
        <dbReference type="Proteomes" id="UP000035721"/>
    </source>
</evidence>
<reference evidence="2 3" key="1">
    <citation type="journal article" date="2013" name="ISME J.">
        <title>A metabolic model for members of the genus Tetrasphaera involved in enhanced biological phosphorus removal.</title>
        <authorList>
            <person name="Kristiansen R."/>
            <person name="Nguyen H.T.T."/>
            <person name="Saunders A.M."/>
            <person name="Nielsen J.L."/>
            <person name="Wimmer R."/>
            <person name="Le V.Q."/>
            <person name="McIlroy S.J."/>
            <person name="Petrovski S."/>
            <person name="Seviour R.J."/>
            <person name="Calteau A."/>
            <person name="Nielsen K.L."/>
            <person name="Nielsen P.H."/>
        </authorList>
    </citation>
    <scope>NUCLEOTIDE SEQUENCE [LARGE SCALE GENOMIC DNA]</scope>
    <source>
        <strain evidence="2 3">T1-X7</strain>
    </source>
</reference>
<feature type="region of interest" description="Disordered" evidence="1">
    <location>
        <begin position="1"/>
        <end position="36"/>
    </location>
</feature>
<evidence type="ECO:0000313" key="2">
    <source>
        <dbReference type="EMBL" id="CCH77430.1"/>
    </source>
</evidence>
<protein>
    <submittedName>
        <fullName evidence="2">Uncharacterized protein</fullName>
    </submittedName>
</protein>
<keyword evidence="3" id="KW-1185">Reference proteome</keyword>
<dbReference type="Proteomes" id="UP000035721">
    <property type="component" value="Unassembled WGS sequence"/>
</dbReference>
<sequence>MLLKSQRYAEVVGTVAPPESPKLSAQEPGGPRSSAHRTLRAEGVGLRLSLRSSLPVIHRPPAELRWSQAPSEPRRRAWDSNPR</sequence>
<gene>
    <name evidence="2" type="ORF">BN12_1950005</name>
</gene>
<organism evidence="2 3">
    <name type="scientific">Nostocoides japonicum T1-X7</name>
    <dbReference type="NCBI Taxonomy" id="1194083"/>
    <lineage>
        <taxon>Bacteria</taxon>
        <taxon>Bacillati</taxon>
        <taxon>Actinomycetota</taxon>
        <taxon>Actinomycetes</taxon>
        <taxon>Micrococcales</taxon>
        <taxon>Intrasporangiaceae</taxon>
        <taxon>Nostocoides</taxon>
    </lineage>
</organism>